<dbReference type="GO" id="GO:0000796">
    <property type="term" value="C:condensin complex"/>
    <property type="evidence" value="ECO:0007669"/>
    <property type="project" value="TreeGrafter"/>
</dbReference>
<evidence type="ECO:0000256" key="4">
    <source>
        <dbReference type="SAM" id="SignalP"/>
    </source>
</evidence>
<dbReference type="GO" id="GO:0005634">
    <property type="term" value="C:nucleus"/>
    <property type="evidence" value="ECO:0007669"/>
    <property type="project" value="TreeGrafter"/>
</dbReference>
<dbReference type="GO" id="GO:0010032">
    <property type="term" value="P:meiotic chromosome condensation"/>
    <property type="evidence" value="ECO:0007669"/>
    <property type="project" value="TreeGrafter"/>
</dbReference>
<evidence type="ECO:0000313" key="6">
    <source>
        <dbReference type="EMBL" id="PWA23277.1"/>
    </source>
</evidence>
<evidence type="ECO:0000256" key="3">
    <source>
        <dbReference type="ARBA" id="ARBA00030479"/>
    </source>
</evidence>
<dbReference type="PANTHER" id="PTHR14324:SF3">
    <property type="entry name" value="CONDENSIN-2 COMPLEX SUBUNIT H2"/>
    <property type="match status" value="1"/>
</dbReference>
<reference evidence="6 7" key="1">
    <citation type="journal article" date="2018" name="G3 (Bethesda)">
        <title>A High-Quality Reference Genome for the Invasive Mosquitofish Gambusia affinis Using a Chicago Library.</title>
        <authorList>
            <person name="Hoffberg S.L."/>
            <person name="Troendle N.J."/>
            <person name="Glenn T.C."/>
            <person name="Mahmud O."/>
            <person name="Louha S."/>
            <person name="Chalopin D."/>
            <person name="Bennetzen J.L."/>
            <person name="Mauricio R."/>
        </authorList>
    </citation>
    <scope>NUCLEOTIDE SEQUENCE [LARGE SCALE GENOMIC DNA]</scope>
    <source>
        <strain evidence="6">NE01/NJP1002.9</strain>
        <tissue evidence="6">Muscle</tissue>
    </source>
</reference>
<dbReference type="Pfam" id="PF06278">
    <property type="entry name" value="CNDH2_N"/>
    <property type="match status" value="1"/>
</dbReference>
<dbReference type="Proteomes" id="UP000250572">
    <property type="component" value="Unassembled WGS sequence"/>
</dbReference>
<dbReference type="GO" id="GO:0051306">
    <property type="term" value="P:mitotic sister chromatid separation"/>
    <property type="evidence" value="ECO:0007669"/>
    <property type="project" value="TreeGrafter"/>
</dbReference>
<name>A0A315VJF1_GAMAF</name>
<keyword evidence="4" id="KW-0732">Signal</keyword>
<accession>A0A315VJF1</accession>
<evidence type="ECO:0000259" key="5">
    <source>
        <dbReference type="Pfam" id="PF06278"/>
    </source>
</evidence>
<keyword evidence="2" id="KW-0226">DNA condensation</keyword>
<protein>
    <recommendedName>
        <fullName evidence="1">Condensin-2 complex subunit H2</fullName>
    </recommendedName>
    <alternativeName>
        <fullName evidence="3">Non-SMC condensin II complex subunit H2</fullName>
    </alternativeName>
</protein>
<feature type="domain" description="Condensin II complex subunit H2 N-terminal" evidence="5">
    <location>
        <begin position="248"/>
        <end position="354"/>
    </location>
</feature>
<feature type="chain" id="PRO_5016410980" description="Condensin-2 complex subunit H2" evidence="4">
    <location>
        <begin position="17"/>
        <end position="666"/>
    </location>
</feature>
<feature type="non-terminal residue" evidence="6">
    <location>
        <position position="666"/>
    </location>
</feature>
<comment type="caution">
    <text evidence="6">The sequence shown here is derived from an EMBL/GenBank/DDBJ whole genome shotgun (WGS) entry which is preliminary data.</text>
</comment>
<keyword evidence="7" id="KW-1185">Reference proteome</keyword>
<feature type="signal peptide" evidence="4">
    <location>
        <begin position="1"/>
        <end position="16"/>
    </location>
</feature>
<dbReference type="PANTHER" id="PTHR14324">
    <property type="entry name" value="CONDENSIN-2 COMPLEX SUBUNIT H2"/>
    <property type="match status" value="1"/>
</dbReference>
<evidence type="ECO:0000256" key="2">
    <source>
        <dbReference type="ARBA" id="ARBA00023067"/>
    </source>
</evidence>
<evidence type="ECO:0000256" key="1">
    <source>
        <dbReference type="ARBA" id="ARBA00016903"/>
    </source>
</evidence>
<dbReference type="STRING" id="33528.ENSGAFP00000024814"/>
<dbReference type="InterPro" id="IPR031739">
    <property type="entry name" value="Ncaph2"/>
</dbReference>
<proteinExistence type="predicted"/>
<dbReference type="InterPro" id="IPR009378">
    <property type="entry name" value="H2_N"/>
</dbReference>
<sequence>EALLVLVLVLTQISGPEQPSSTDEDEAVIFITQVHPASRTELDPDDDPLKPRTSGFVQPLKARTDSAQMLFHIRGATRLGGRGGRGAVLHKGGEILLTPPASAHNKRGRGQTDGGVSLWANRTGPRTRDAVVLVGGVVGYLRLGSGLVLTSSSPPDQILVLDIERQEHRSFFGTRPSCLPVQNRSIEVYCLVLVPGVDPCWFCSVLERCGSDQNLWFNRFIGFSVNPIGLRMTSHLSVPPGVMESAESRYAHLLQPIRELTKNWEIDVASELNDYLEELDEMCITFDGGRTRLNFAEAALLIQGSTCIYSKKVELLHSLVFQTLEFISSNKKRSRAAAQQGAAAVDQTEQEAEDLAVFTPLELDESATPPRTEPHMDISVVPLPPEALIPPETQEKNKLPLIRSVSCLMSCVPLSSAVSHVPLSLPPSVGGEVLCSQKDFRVNLFLPGPDDLIVLMLQSAAASRFLLDQSAAAESAVTFDPNEAAEDFLPVQEELNLEPEPDPEEHIEWQQVSGEGRLIRRAAARQEEEEEPPPAVSNWTLHDPYAVLGGDRPLTPGRCYRVPDGLDDGGKRKRKRTILQDFRSWFRGACEFLWPVRSSCKVLLSDPFQPQEPKLKVGPSFPDLNYLYLRTLRDKVRRQRTLCRTLVSPADERAATSCLSNCFLSS</sequence>
<dbReference type="EMBL" id="NHOQ01001647">
    <property type="protein sequence ID" value="PWA23277.1"/>
    <property type="molecule type" value="Genomic_DNA"/>
</dbReference>
<dbReference type="GO" id="GO:0003682">
    <property type="term" value="F:chromatin binding"/>
    <property type="evidence" value="ECO:0007669"/>
    <property type="project" value="TreeGrafter"/>
</dbReference>
<organism evidence="6 7">
    <name type="scientific">Gambusia affinis</name>
    <name type="common">Western mosquitofish</name>
    <name type="synonym">Heterandria affinis</name>
    <dbReference type="NCBI Taxonomy" id="33528"/>
    <lineage>
        <taxon>Eukaryota</taxon>
        <taxon>Metazoa</taxon>
        <taxon>Chordata</taxon>
        <taxon>Craniata</taxon>
        <taxon>Vertebrata</taxon>
        <taxon>Euteleostomi</taxon>
        <taxon>Actinopterygii</taxon>
        <taxon>Neopterygii</taxon>
        <taxon>Teleostei</taxon>
        <taxon>Neoteleostei</taxon>
        <taxon>Acanthomorphata</taxon>
        <taxon>Ovalentaria</taxon>
        <taxon>Atherinomorphae</taxon>
        <taxon>Cyprinodontiformes</taxon>
        <taxon>Poeciliidae</taxon>
        <taxon>Poeciliinae</taxon>
        <taxon>Gambusia</taxon>
    </lineage>
</organism>
<dbReference type="AlphaFoldDB" id="A0A315VJF1"/>
<feature type="non-terminal residue" evidence="6">
    <location>
        <position position="1"/>
    </location>
</feature>
<gene>
    <name evidence="6" type="ORF">CCH79_00020297</name>
</gene>
<evidence type="ECO:0000313" key="7">
    <source>
        <dbReference type="Proteomes" id="UP000250572"/>
    </source>
</evidence>